<keyword evidence="11" id="KW-0325">Glycoprotein</keyword>
<dbReference type="FunFam" id="2.60.40.10:FF:000206">
    <property type="entry name" value="Sidekick cell adhesion molecule 2"/>
    <property type="match status" value="1"/>
</dbReference>
<feature type="domain" description="Fibronectin type-III" evidence="18">
    <location>
        <begin position="1186"/>
        <end position="1284"/>
    </location>
</feature>
<dbReference type="FunFam" id="2.60.40.10:FF:000177">
    <property type="entry name" value="Sidekick cell adhesion molecule 2"/>
    <property type="match status" value="1"/>
</dbReference>
<dbReference type="Pfam" id="PF00041">
    <property type="entry name" value="fn3"/>
    <property type="match status" value="13"/>
</dbReference>
<dbReference type="SMART" id="SM00408">
    <property type="entry name" value="IGc2"/>
    <property type="match status" value="6"/>
</dbReference>
<comment type="caution">
    <text evidence="19">The sequence shown here is derived from an EMBL/GenBank/DDBJ whole genome shotgun (WGS) entry which is preliminary data.</text>
</comment>
<keyword evidence="20" id="KW-1185">Reference proteome</keyword>
<reference evidence="19" key="1">
    <citation type="submission" date="2019-10" db="EMBL/GenBank/DDBJ databases">
        <title>The sequence and de novo assembly of the wild yak genome.</title>
        <authorList>
            <person name="Liu Y."/>
        </authorList>
    </citation>
    <scope>NUCLEOTIDE SEQUENCE [LARGE SCALE GENOMIC DNA]</scope>
    <source>
        <strain evidence="19">WY2019</strain>
    </source>
</reference>
<evidence type="ECO:0000256" key="2">
    <source>
        <dbReference type="ARBA" id="ARBA00022475"/>
    </source>
</evidence>
<evidence type="ECO:0000259" key="17">
    <source>
        <dbReference type="PROSITE" id="PS50835"/>
    </source>
</evidence>
<dbReference type="FunFam" id="2.60.40.10:FF:000202">
    <property type="entry name" value="Sidekick cell adhesion molecule 1"/>
    <property type="match status" value="1"/>
</dbReference>
<feature type="domain" description="Fibronectin type-III" evidence="18">
    <location>
        <begin position="1591"/>
        <end position="1709"/>
    </location>
</feature>
<accession>A0A6B0RVA7</accession>
<dbReference type="Gene3D" id="2.60.40.10">
    <property type="entry name" value="Immunoglobulins"/>
    <property type="match status" value="19"/>
</dbReference>
<feature type="domain" description="Fibronectin type-III" evidence="18">
    <location>
        <begin position="1827"/>
        <end position="1925"/>
    </location>
</feature>
<dbReference type="SMART" id="SM00409">
    <property type="entry name" value="IG"/>
    <property type="match status" value="6"/>
</dbReference>
<dbReference type="FunFam" id="2.60.40.10:FF:000028">
    <property type="entry name" value="Neuronal cell adhesion molecule"/>
    <property type="match status" value="1"/>
</dbReference>
<feature type="transmembrane region" description="Helical" evidence="16">
    <location>
        <begin position="2034"/>
        <end position="2057"/>
    </location>
</feature>
<feature type="domain" description="Fibronectin type-III" evidence="18">
    <location>
        <begin position="772"/>
        <end position="876"/>
    </location>
</feature>
<keyword evidence="6" id="KW-0130">Cell adhesion</keyword>
<name>A0A6B0RVA7_9CETA</name>
<feature type="region of interest" description="Disordered" evidence="15">
    <location>
        <begin position="2102"/>
        <end position="2123"/>
    </location>
</feature>
<dbReference type="InterPro" id="IPR013783">
    <property type="entry name" value="Ig-like_fold"/>
</dbReference>
<feature type="domain" description="Fibronectin type-III" evidence="18">
    <location>
        <begin position="1489"/>
        <end position="1586"/>
    </location>
</feature>
<dbReference type="InterPro" id="IPR013098">
    <property type="entry name" value="Ig_I-set"/>
</dbReference>
<protein>
    <recommendedName>
        <fullName evidence="21">Protein sidekick-1</fullName>
    </recommendedName>
</protein>
<feature type="domain" description="Fibronectin type-III" evidence="18">
    <location>
        <begin position="1289"/>
        <end position="1386"/>
    </location>
</feature>
<feature type="region of interest" description="Disordered" evidence="15">
    <location>
        <begin position="2138"/>
        <end position="2171"/>
    </location>
</feature>
<dbReference type="GO" id="GO:0098609">
    <property type="term" value="P:cell-cell adhesion"/>
    <property type="evidence" value="ECO:0007669"/>
    <property type="project" value="TreeGrafter"/>
</dbReference>
<keyword evidence="10" id="KW-1015">Disulfide bond</keyword>
<dbReference type="InterPro" id="IPR003598">
    <property type="entry name" value="Ig_sub2"/>
</dbReference>
<feature type="domain" description="Ig-like" evidence="17">
    <location>
        <begin position="105"/>
        <end position="187"/>
    </location>
</feature>
<proteinExistence type="inferred from homology"/>
<feature type="domain" description="Ig-like" evidence="17">
    <location>
        <begin position="481"/>
        <end position="570"/>
    </location>
</feature>
<feature type="domain" description="Fibronectin type-III" evidence="18">
    <location>
        <begin position="1928"/>
        <end position="2027"/>
    </location>
</feature>
<evidence type="ECO:0000313" key="20">
    <source>
        <dbReference type="Proteomes" id="UP000322234"/>
    </source>
</evidence>
<dbReference type="Pfam" id="PF13927">
    <property type="entry name" value="Ig_3"/>
    <property type="match status" value="3"/>
</dbReference>
<dbReference type="PANTHER" id="PTHR44170:SF49">
    <property type="entry name" value="PROTEIN SIDEKICK-1 ISOFORM X1"/>
    <property type="match status" value="1"/>
</dbReference>
<evidence type="ECO:0000256" key="9">
    <source>
        <dbReference type="ARBA" id="ARBA00023136"/>
    </source>
</evidence>
<evidence type="ECO:0000256" key="4">
    <source>
        <dbReference type="ARBA" id="ARBA00022729"/>
    </source>
</evidence>
<dbReference type="FunFam" id="2.60.40.10:FF:000271">
    <property type="entry name" value="Sidekick cell adhesion molecule 2"/>
    <property type="match status" value="1"/>
</dbReference>
<dbReference type="FunFam" id="2.60.40.10:FF:000237">
    <property type="entry name" value="Sidekick cell adhesion molecule 2"/>
    <property type="match status" value="1"/>
</dbReference>
<dbReference type="InterPro" id="IPR036116">
    <property type="entry name" value="FN3_sf"/>
</dbReference>
<dbReference type="Pfam" id="PF07679">
    <property type="entry name" value="I-set"/>
    <property type="match status" value="3"/>
</dbReference>
<dbReference type="FunFam" id="2.60.40.10:FF:000253">
    <property type="entry name" value="Sidekick cell adhesion molecule 1"/>
    <property type="match status" value="1"/>
</dbReference>
<dbReference type="SMART" id="SM00060">
    <property type="entry name" value="FN3"/>
    <property type="match status" value="13"/>
</dbReference>
<dbReference type="FunFam" id="2.60.40.10:FF:000236">
    <property type="entry name" value="Sidekick cell adhesion molecule 2"/>
    <property type="match status" value="1"/>
</dbReference>
<keyword evidence="5" id="KW-0677">Repeat</keyword>
<dbReference type="FunFam" id="2.60.40.10:FF:000434">
    <property type="entry name" value="Sidekick cell adhesion molecule 2"/>
    <property type="match status" value="1"/>
</dbReference>
<feature type="domain" description="Fibronectin type-III" evidence="18">
    <location>
        <begin position="1714"/>
        <end position="1826"/>
    </location>
</feature>
<organism evidence="19 20">
    <name type="scientific">Bos mutus</name>
    <name type="common">wild yak</name>
    <dbReference type="NCBI Taxonomy" id="72004"/>
    <lineage>
        <taxon>Eukaryota</taxon>
        <taxon>Metazoa</taxon>
        <taxon>Chordata</taxon>
        <taxon>Craniata</taxon>
        <taxon>Vertebrata</taxon>
        <taxon>Euteleostomi</taxon>
        <taxon>Mammalia</taxon>
        <taxon>Eutheria</taxon>
        <taxon>Laurasiatheria</taxon>
        <taxon>Artiodactyla</taxon>
        <taxon>Ruminantia</taxon>
        <taxon>Pecora</taxon>
        <taxon>Bovidae</taxon>
        <taxon>Bovinae</taxon>
        <taxon>Bos</taxon>
    </lineage>
</organism>
<dbReference type="SUPFAM" id="SSF49265">
    <property type="entry name" value="Fibronectin type III"/>
    <property type="match status" value="7"/>
</dbReference>
<evidence type="ECO:0000256" key="6">
    <source>
        <dbReference type="ARBA" id="ARBA00022889"/>
    </source>
</evidence>
<feature type="domain" description="Fibronectin type-III" evidence="18">
    <location>
        <begin position="1082"/>
        <end position="1181"/>
    </location>
</feature>
<keyword evidence="8" id="KW-0770">Synapse</keyword>
<feature type="domain" description="Ig-like" evidence="17">
    <location>
        <begin position="294"/>
        <end position="382"/>
    </location>
</feature>
<evidence type="ECO:0000256" key="10">
    <source>
        <dbReference type="ARBA" id="ARBA00023157"/>
    </source>
</evidence>
<evidence type="ECO:0008006" key="21">
    <source>
        <dbReference type="Google" id="ProtNLM"/>
    </source>
</evidence>
<keyword evidence="3 16" id="KW-0812">Transmembrane</keyword>
<dbReference type="PROSITE" id="PS50853">
    <property type="entry name" value="FN3"/>
    <property type="match status" value="13"/>
</dbReference>
<evidence type="ECO:0000256" key="5">
    <source>
        <dbReference type="ARBA" id="ARBA00022737"/>
    </source>
</evidence>
<keyword evidence="9 16" id="KW-0472">Membrane</keyword>
<feature type="domain" description="Ig-like" evidence="17">
    <location>
        <begin position="203"/>
        <end position="281"/>
    </location>
</feature>
<dbReference type="FunFam" id="2.60.40.10:FF:000209">
    <property type="entry name" value="Sidekick cell adhesion molecule 2"/>
    <property type="match status" value="1"/>
</dbReference>
<evidence type="ECO:0000259" key="18">
    <source>
        <dbReference type="PROSITE" id="PS50853"/>
    </source>
</evidence>
<dbReference type="PROSITE" id="PS50835">
    <property type="entry name" value="IG_LIKE"/>
    <property type="match status" value="6"/>
</dbReference>
<feature type="domain" description="Ig-like" evidence="17">
    <location>
        <begin position="387"/>
        <end position="477"/>
    </location>
</feature>
<evidence type="ECO:0000256" key="12">
    <source>
        <dbReference type="ARBA" id="ARBA00023319"/>
    </source>
</evidence>
<dbReference type="CDD" id="cd00096">
    <property type="entry name" value="Ig"/>
    <property type="match status" value="1"/>
</dbReference>
<evidence type="ECO:0000256" key="3">
    <source>
        <dbReference type="ARBA" id="ARBA00022692"/>
    </source>
</evidence>
<feature type="domain" description="Ig-like" evidence="17">
    <location>
        <begin position="575"/>
        <end position="664"/>
    </location>
</feature>
<feature type="domain" description="Fibronectin type-III" evidence="18">
    <location>
        <begin position="671"/>
        <end position="767"/>
    </location>
</feature>
<feature type="compositionally biased region" description="Acidic residues" evidence="15">
    <location>
        <begin position="2150"/>
        <end position="2161"/>
    </location>
</feature>
<dbReference type="FunFam" id="2.60.40.10:FF:000360">
    <property type="entry name" value="Sidekick cell adhesion molecule 2"/>
    <property type="match status" value="1"/>
</dbReference>
<evidence type="ECO:0000256" key="14">
    <source>
        <dbReference type="ARBA" id="ARBA00061621"/>
    </source>
</evidence>
<evidence type="ECO:0000256" key="7">
    <source>
        <dbReference type="ARBA" id="ARBA00022989"/>
    </source>
</evidence>
<dbReference type="FunFam" id="2.60.40.10:FF:000231">
    <property type="entry name" value="Sidekick cell adhesion molecule 2"/>
    <property type="match status" value="1"/>
</dbReference>
<feature type="domain" description="Fibronectin type-III" evidence="18">
    <location>
        <begin position="882"/>
        <end position="980"/>
    </location>
</feature>
<evidence type="ECO:0000256" key="13">
    <source>
        <dbReference type="ARBA" id="ARBA00034103"/>
    </source>
</evidence>
<dbReference type="InterPro" id="IPR036179">
    <property type="entry name" value="Ig-like_dom_sf"/>
</dbReference>
<dbReference type="CDD" id="cd00063">
    <property type="entry name" value="FN3"/>
    <property type="match status" value="13"/>
</dbReference>
<evidence type="ECO:0000256" key="15">
    <source>
        <dbReference type="SAM" id="MobiDB-lite"/>
    </source>
</evidence>
<dbReference type="FunFam" id="2.60.40.10:FF:000266">
    <property type="entry name" value="Sidekick cell adhesion molecule 2"/>
    <property type="match status" value="1"/>
</dbReference>
<feature type="domain" description="Fibronectin type-III" evidence="18">
    <location>
        <begin position="984"/>
        <end position="1078"/>
    </location>
</feature>
<dbReference type="FunFam" id="2.60.40.10:FF:000359">
    <property type="entry name" value="Sidekick cell adhesion molecule 2"/>
    <property type="match status" value="1"/>
</dbReference>
<dbReference type="PRINTS" id="PR00014">
    <property type="entry name" value="FNTYPEIII"/>
</dbReference>
<keyword evidence="4" id="KW-0732">Signal</keyword>
<dbReference type="FunFam" id="2.60.40.10:FF:000420">
    <property type="entry name" value="Sidekick cell adhesion molecule 2"/>
    <property type="match status" value="1"/>
</dbReference>
<sequence>MKVSGTRSSIFHGRQIIKPTARPPSTREASLEPQDMALLQSISASGFPMEMTPVEAHGHGSLLDQQKVVFVLGRHLVFRNIDVVTTLLPTINVRVCANCNYDVVPYFKTEPGLPQIHLEGNRLVLTCLAEGSWPLEFKWTHNDSELTTYTSEYKYVIPSLQRLDAGFYRCVVRNRMGALLQRRSEVQVAYMGDFTDADERRVVSEGRAAVLSLPPISSCPRPQVTWFRDGHKIIPSSRIAITLENQLVILAAAASDAGAYYVQAVNERNGENKTSPPVHLSIARDTGMPEAVAPIIVVPPSNRSVVAGSSETTLECIANARPAEELSVTWKRNGVRVTTGLHGFGRRLTISNPTSSDTGVYVCEAALPGSAFEPARARAFLSIIEPPYFTAEPKSRILAEVEENVDIVCEAMGVPPPALQWFKDAISINKLQNPRYQVLAGGGLRVRQLRPEDSGIFQCLASNAGGEVQTHTYLDVTNVAPAFTQLPVDTTVTDGTTAVLKCEVSGAPRPAIVWSRGSHILASGSVRIPRFMLLESGGLQIAPVSIQDAGSYTCHAANSEGSLDASAMLTVWNRTSIVTPPEDLVVIKGTTATLHCGATHDPRISLRYVWKKDNVVIAPSSSSRVVVEKDGSLLISQTWSGDIGDYTCGVISEGGNDSRTARLEVIELPHSPQNLVASLNPAHSHAVVLSWVRPFDGNSPVLYYIVELSENNSPWKVHLSDVGPEMTGVTVRGLTPARTYQFRVCAVNQVGKGQYSAETSRLMLPEEPPSAPPKNIVASGRTNQSIMVQWQPPPEPEHNGVLRGYILRQVAAPGHAYRLAGLPGEYQQRNISSPEVSYCLVTELIIWTQYEIQVAAYNGAGLGVFSRAVTEYTLQGAVPTAPPQNVQVEAVNSTTIQFLWNPPPQQFINGINQGYKLLAWPDDVPEAVTVVTIAPDFHGVHHGYITNLKKFTAYFTSVLCFTTPGDGPPSTPQLIWTHEDKPGAVGHLSFTEILDTSLKVSWQEPLEKNGIITGYQVSWEVYGQSTSRLTLTLNSSTHEYKIQGLSSLTTYTIDVAAVTAAGAGVPTSSTISSGVPPELPGAPSNLVISNISPRSATLQFRPGYDGKTAISRWIVQGQVGAIGDEEEWVTLCEEENEPDAQMLEIPDLTPYTHYRFRMRQANVVGAGPFSQSSRVIQTLQAPPDVAPTSITVRTASETSLRLRWVPLPDSQYNGNPESVGYRIKYWRLDLPSAVLTQVISDRLEREFTVEGLEEWTEYELQMQAFNAIGAGPWSAAVRGRTRESVPSAAPENVSAEAVSSTQILLTWASVPEPDQNGLILGYKILFRAKDLDPEPRSHVVRGNHTQSALLAGLGKFVLYELQVLAFTRIGNGVPSVPPILERTKDDAPGPPVRLVFPEVRLTSVRIVWQPPEEPNGIILGYQIAYRLASSSPNTFTTVEVGATVRQFTATELAPESAYVFRLSAKTRQGWGEPLEATVITTEKRERPAPPRELQVPQADVTARSLCLRWVPGSDGASPIRYFTLQLRELPRGQWQTYSSSISHEATACVVERLRPFTSYKLRLKATNDIGDSDFSAETEAVTTLQDVPGEPPRSVSVTPRTTSSVLIQWQPPRDESLNGLLQGYRIYYRELEYEAAPATESKTLKTPSALRAELTAQSSFKTVNSSSTETTYELTHLKKYRRYEVVLTAYNVIGEGPASAPVEVFVGEAAPAQAPQRGHLNPLTASQLEVAWEPPPPESQNGIIQGYKASPSRGLAPQLPGALCIYYWEADSQNDTEKMRVLFLPETTAKLKNLTSHTKYLVSISAFNAAGDGPRSEPQPGCTHQAAPGTPSFLAFSEITSTTLNVSWGEPVAANGVLQGYRVVYEPLAPVQGVSKVVTVDVKGNWPRWLKVRDLTKGVTYFFRVQARTIAYGPELQANVTAGPAEGSPGSPRDVSVTKSTSELTLHWTEGQAGRTPTTGYVIEARPSDEGLWDMFAKDIPRGATAYTVSLDQLRQGVTYEFRVVAVNQAGYGEPSSPSAAVSAKVETPFYEQWWFLLVMALSSLLVILLVVFSLLLHGQSKKYRNCGTGKSISNMEESVTLDNGGFAALELNSRHLNVKNTFSKKNGTRSPPRPSPGGLHYSDEDLCNKYNGAALTESGALQEKPGDATESEVTDSESEDAPPQHSFVNHYLSDPTYYNSWKRRAGAAPHRLGYGG</sequence>
<feature type="domain" description="Fibronectin type-III" evidence="18">
    <location>
        <begin position="1390"/>
        <end position="1484"/>
    </location>
</feature>
<evidence type="ECO:0000256" key="8">
    <source>
        <dbReference type="ARBA" id="ARBA00023018"/>
    </source>
</evidence>
<evidence type="ECO:0000256" key="16">
    <source>
        <dbReference type="SAM" id="Phobius"/>
    </source>
</evidence>
<dbReference type="GO" id="GO:0045202">
    <property type="term" value="C:synapse"/>
    <property type="evidence" value="ECO:0007669"/>
    <property type="project" value="UniProtKB-SubCell"/>
</dbReference>
<gene>
    <name evidence="19" type="ORF">E5288_WYG008449</name>
</gene>
<dbReference type="FunFam" id="2.60.40.10:FF:000261">
    <property type="entry name" value="Sidekick cell adhesion molecule 2"/>
    <property type="match status" value="1"/>
</dbReference>
<dbReference type="GO" id="GO:0005886">
    <property type="term" value="C:plasma membrane"/>
    <property type="evidence" value="ECO:0007669"/>
    <property type="project" value="UniProtKB-SubCell"/>
</dbReference>
<dbReference type="FunFam" id="2.60.40.10:FF:000301">
    <property type="entry name" value="Sidekick cell adhesion molecule 2"/>
    <property type="match status" value="1"/>
</dbReference>
<dbReference type="FunFam" id="2.60.40.10:FF:000485">
    <property type="entry name" value="Sidekick cell adhesion molecule 2"/>
    <property type="match status" value="1"/>
</dbReference>
<evidence type="ECO:0000256" key="11">
    <source>
        <dbReference type="ARBA" id="ARBA00023180"/>
    </source>
</evidence>
<keyword evidence="7 16" id="KW-1133">Transmembrane helix</keyword>
<evidence type="ECO:0000256" key="1">
    <source>
        <dbReference type="ARBA" id="ARBA00004251"/>
    </source>
</evidence>
<dbReference type="FunFam" id="2.60.40.10:FF:000158">
    <property type="entry name" value="Sidekick cell adhesion molecule 2"/>
    <property type="match status" value="1"/>
</dbReference>
<dbReference type="EMBL" id="VBQZ03000105">
    <property type="protein sequence ID" value="MXQ94039.1"/>
    <property type="molecule type" value="Genomic_DNA"/>
</dbReference>
<dbReference type="InterPro" id="IPR003961">
    <property type="entry name" value="FN3_dom"/>
</dbReference>
<comment type="similarity">
    <text evidence="14">Belongs to the sidekick family.</text>
</comment>
<evidence type="ECO:0000313" key="19">
    <source>
        <dbReference type="EMBL" id="MXQ94039.1"/>
    </source>
</evidence>
<dbReference type="InterPro" id="IPR003599">
    <property type="entry name" value="Ig_sub"/>
</dbReference>
<dbReference type="Proteomes" id="UP000322234">
    <property type="component" value="Unassembled WGS sequence"/>
</dbReference>
<dbReference type="InterPro" id="IPR007110">
    <property type="entry name" value="Ig-like_dom"/>
</dbReference>
<dbReference type="SUPFAM" id="SSF48726">
    <property type="entry name" value="Immunoglobulin"/>
    <property type="match status" value="6"/>
</dbReference>
<keyword evidence="12" id="KW-0393">Immunoglobulin domain</keyword>
<dbReference type="PANTHER" id="PTHR44170">
    <property type="entry name" value="PROTEIN SIDEKICK"/>
    <property type="match status" value="1"/>
</dbReference>
<keyword evidence="2" id="KW-1003">Cell membrane</keyword>
<comment type="subcellular location">
    <subcellularLocation>
        <location evidence="1">Cell membrane</location>
        <topology evidence="1">Single-pass type I membrane protein</topology>
    </subcellularLocation>
    <subcellularLocation>
        <location evidence="13">Synapse</location>
    </subcellularLocation>
</comment>